<accession>A0A034W3Z7</accession>
<keyword evidence="1" id="KW-0472">Membrane</keyword>
<name>A0A034W3Z7_BACDO</name>
<dbReference type="Gene3D" id="1.10.238.20">
    <property type="entry name" value="Pheromone/general odorant binding protein domain"/>
    <property type="match status" value="1"/>
</dbReference>
<reference evidence="2" key="1">
    <citation type="journal article" date="2014" name="BMC Genomics">
        <title>Characterizing the developmental transcriptome of the oriental fruit fly, Bactrocera dorsalis (Diptera: Tephritidae) through comparative genomic analysis with Drosophila melanogaster utilizing modENCODE datasets.</title>
        <authorList>
            <person name="Geib S.M."/>
            <person name="Calla B."/>
            <person name="Hall B."/>
            <person name="Hou S."/>
            <person name="Manoukis N.C."/>
        </authorList>
    </citation>
    <scope>NUCLEOTIDE SEQUENCE</scope>
    <source>
        <strain evidence="2">Punador</strain>
    </source>
</reference>
<organism evidence="2">
    <name type="scientific">Bactrocera dorsalis</name>
    <name type="common">Oriental fruit fly</name>
    <name type="synonym">Dacus dorsalis</name>
    <dbReference type="NCBI Taxonomy" id="27457"/>
    <lineage>
        <taxon>Eukaryota</taxon>
        <taxon>Metazoa</taxon>
        <taxon>Ecdysozoa</taxon>
        <taxon>Arthropoda</taxon>
        <taxon>Hexapoda</taxon>
        <taxon>Insecta</taxon>
        <taxon>Pterygota</taxon>
        <taxon>Neoptera</taxon>
        <taxon>Endopterygota</taxon>
        <taxon>Diptera</taxon>
        <taxon>Brachycera</taxon>
        <taxon>Muscomorpha</taxon>
        <taxon>Tephritoidea</taxon>
        <taxon>Tephritidae</taxon>
        <taxon>Bactrocera</taxon>
        <taxon>Bactrocera</taxon>
    </lineage>
</organism>
<evidence type="ECO:0000313" key="2">
    <source>
        <dbReference type="EMBL" id="JAC49439.1"/>
    </source>
</evidence>
<evidence type="ECO:0000256" key="1">
    <source>
        <dbReference type="SAM" id="Phobius"/>
    </source>
</evidence>
<dbReference type="AlphaFoldDB" id="A0A034W3Z7"/>
<proteinExistence type="predicted"/>
<dbReference type="InterPro" id="IPR006170">
    <property type="entry name" value="PBP/GOBP"/>
</dbReference>
<dbReference type="GO" id="GO:0005549">
    <property type="term" value="F:odorant binding"/>
    <property type="evidence" value="ECO:0007669"/>
    <property type="project" value="InterPro"/>
</dbReference>
<dbReference type="EMBL" id="GAKP01009513">
    <property type="protein sequence ID" value="JAC49439.1"/>
    <property type="molecule type" value="Transcribed_RNA"/>
</dbReference>
<dbReference type="CDD" id="cd23992">
    <property type="entry name" value="PBP_GOBP"/>
    <property type="match status" value="1"/>
</dbReference>
<dbReference type="SUPFAM" id="SSF47565">
    <property type="entry name" value="Insect pheromone/odorant-binding proteins"/>
    <property type="match status" value="1"/>
</dbReference>
<keyword evidence="1" id="KW-0812">Transmembrane</keyword>
<dbReference type="InterPro" id="IPR036728">
    <property type="entry name" value="PBP_GOBP_sf"/>
</dbReference>
<keyword evidence="1" id="KW-1133">Transmembrane helix</keyword>
<dbReference type="Pfam" id="PF01395">
    <property type="entry name" value="PBP_GOBP"/>
    <property type="match status" value="1"/>
</dbReference>
<dbReference type="SMART" id="SM00708">
    <property type="entry name" value="PhBP"/>
    <property type="match status" value="1"/>
</dbReference>
<feature type="transmembrane region" description="Helical" evidence="1">
    <location>
        <begin position="35"/>
        <end position="56"/>
    </location>
</feature>
<sequence>MYQFGAHEKRATTTATMSATVLAAGGGNGKSIPGLTWLVLLAVIVVFALPPGAVALTPTAPTRSFVEACQVKHNITLQELDEFPTDPSPEDIDMKFKCYADCLLNGMGFMDSNGKLDAEGLHEWGILNDESYENMLECKAANDMEDDPCEYSFGMMLCARMLNSEEENYYSDEVDEAAEERRRK</sequence>
<dbReference type="OrthoDB" id="7947612at2759"/>
<protein>
    <submittedName>
        <fullName evidence="2">General odorant-binding protein 57c</fullName>
    </submittedName>
</protein>
<gene>
    <name evidence="2" type="primary">OB57C</name>
</gene>